<feature type="non-terminal residue" evidence="12">
    <location>
        <position position="218"/>
    </location>
</feature>
<dbReference type="GO" id="GO:0006506">
    <property type="term" value="P:GPI anchor biosynthetic process"/>
    <property type="evidence" value="ECO:0007669"/>
    <property type="project" value="UniProtKB-UniPathway"/>
</dbReference>
<dbReference type="EMBL" id="DS469572">
    <property type="protein sequence ID" value="EDO41799.1"/>
    <property type="molecule type" value="Genomic_DNA"/>
</dbReference>
<dbReference type="PANTHER" id="PTHR12468:SF2">
    <property type="entry name" value="GPI MANNOSYLTRANSFERASE 2"/>
    <property type="match status" value="1"/>
</dbReference>
<dbReference type="EC" id="2.4.1.-" evidence="11"/>
<organism evidence="12 13">
    <name type="scientific">Nematostella vectensis</name>
    <name type="common">Starlet sea anemone</name>
    <dbReference type="NCBI Taxonomy" id="45351"/>
    <lineage>
        <taxon>Eukaryota</taxon>
        <taxon>Metazoa</taxon>
        <taxon>Cnidaria</taxon>
        <taxon>Anthozoa</taxon>
        <taxon>Hexacorallia</taxon>
        <taxon>Actiniaria</taxon>
        <taxon>Edwardsiidae</taxon>
        <taxon>Nematostella</taxon>
    </lineage>
</organism>
<evidence type="ECO:0000256" key="1">
    <source>
        <dbReference type="ARBA" id="ARBA00004477"/>
    </source>
</evidence>
<evidence type="ECO:0000256" key="4">
    <source>
        <dbReference type="ARBA" id="ARBA00022502"/>
    </source>
</evidence>
<keyword evidence="7 11" id="KW-0812">Transmembrane</keyword>
<keyword evidence="10 11" id="KW-0472">Membrane</keyword>
<evidence type="ECO:0000256" key="7">
    <source>
        <dbReference type="ARBA" id="ARBA00022692"/>
    </source>
</evidence>
<keyword evidence="5 11" id="KW-0328">Glycosyltransferase</keyword>
<dbReference type="STRING" id="45351.A7S368"/>
<dbReference type="OMA" id="HADRWIR"/>
<dbReference type="Pfam" id="PF04188">
    <property type="entry name" value="Mannosyl_trans2"/>
    <property type="match status" value="1"/>
</dbReference>
<dbReference type="UniPathway" id="UPA00196"/>
<feature type="transmembrane region" description="Helical" evidence="11">
    <location>
        <begin position="113"/>
        <end position="133"/>
    </location>
</feature>
<dbReference type="GO" id="GO:0005789">
    <property type="term" value="C:endoplasmic reticulum membrane"/>
    <property type="evidence" value="ECO:0007669"/>
    <property type="project" value="UniProtKB-SubCell"/>
</dbReference>
<evidence type="ECO:0000256" key="3">
    <source>
        <dbReference type="ARBA" id="ARBA00008698"/>
    </source>
</evidence>
<evidence type="ECO:0000256" key="8">
    <source>
        <dbReference type="ARBA" id="ARBA00022824"/>
    </source>
</evidence>
<reference evidence="12 13" key="1">
    <citation type="journal article" date="2007" name="Science">
        <title>Sea anemone genome reveals ancestral eumetazoan gene repertoire and genomic organization.</title>
        <authorList>
            <person name="Putnam N.H."/>
            <person name="Srivastava M."/>
            <person name="Hellsten U."/>
            <person name="Dirks B."/>
            <person name="Chapman J."/>
            <person name="Salamov A."/>
            <person name="Terry A."/>
            <person name="Shapiro H."/>
            <person name="Lindquist E."/>
            <person name="Kapitonov V.V."/>
            <person name="Jurka J."/>
            <person name="Genikhovich G."/>
            <person name="Grigoriev I.V."/>
            <person name="Lucas S.M."/>
            <person name="Steele R.E."/>
            <person name="Finnerty J.R."/>
            <person name="Technau U."/>
            <person name="Martindale M.Q."/>
            <person name="Rokhsar D.S."/>
        </authorList>
    </citation>
    <scope>NUCLEOTIDE SEQUENCE [LARGE SCALE GENOMIC DNA]</scope>
    <source>
        <strain evidence="13">CH2 X CH6</strain>
    </source>
</reference>
<comment type="pathway">
    <text evidence="2 11">Glycolipid biosynthesis; glycosylphosphatidylinositol-anchor biosynthesis.</text>
</comment>
<sequence length="218" mass="24089">MADASCVRGIARIALISRITVFILQLCFNHFLDDYDSSSSLPLSTEESTADRGIAILLNGFHKWDSVYFLKIADEGYKYEQYMAFFPLYPMLSRAVTSLVHPCTGGLVQFSNVLLLLSCTVSWAAFIIASVHLYKLGLFVVKDNVVAYIAAVLFCINPASVFFSSVYTESLFACCLFCGLYHLVKAKRLSQWLLSSIVLSLGTATRSNGILSCGFVTH</sequence>
<comment type="caution">
    <text evidence="11">Lacks conserved residue(s) required for the propagation of feature annotation.</text>
</comment>
<dbReference type="GO" id="GO:0004376">
    <property type="term" value="F:GPI mannosyltransferase activity"/>
    <property type="evidence" value="ECO:0007669"/>
    <property type="project" value="InterPro"/>
</dbReference>
<evidence type="ECO:0000256" key="11">
    <source>
        <dbReference type="RuleBase" id="RU363112"/>
    </source>
</evidence>
<comment type="function">
    <text evidence="11">Mannosyltransferase involved in glycosylphosphatidylinositol-anchor biosynthesis.</text>
</comment>
<gene>
    <name evidence="12" type="ORF">NEMVEDRAFT_v1g102873</name>
</gene>
<evidence type="ECO:0000313" key="13">
    <source>
        <dbReference type="Proteomes" id="UP000001593"/>
    </source>
</evidence>
<feature type="transmembrane region" description="Helical" evidence="11">
    <location>
        <begin position="12"/>
        <end position="32"/>
    </location>
</feature>
<evidence type="ECO:0000256" key="2">
    <source>
        <dbReference type="ARBA" id="ARBA00004687"/>
    </source>
</evidence>
<dbReference type="eggNOG" id="KOG2647">
    <property type="taxonomic scope" value="Eukaryota"/>
</dbReference>
<evidence type="ECO:0000256" key="9">
    <source>
        <dbReference type="ARBA" id="ARBA00022989"/>
    </source>
</evidence>
<feature type="transmembrane region" description="Helical" evidence="11">
    <location>
        <begin position="145"/>
        <end position="164"/>
    </location>
</feature>
<keyword evidence="9 11" id="KW-1133">Transmembrane helix</keyword>
<protein>
    <recommendedName>
        <fullName evidence="11">GPI mannosyltransferase 2</fullName>
        <ecNumber evidence="11">2.4.1.-</ecNumber>
    </recommendedName>
</protein>
<dbReference type="Proteomes" id="UP000001593">
    <property type="component" value="Unassembled WGS sequence"/>
</dbReference>
<dbReference type="PANTHER" id="PTHR12468">
    <property type="entry name" value="GPI MANNOSYLTRANSFERASE 2"/>
    <property type="match status" value="1"/>
</dbReference>
<accession>A7S368</accession>
<keyword evidence="8 11" id="KW-0256">Endoplasmic reticulum</keyword>
<keyword evidence="4 11" id="KW-0337">GPI-anchor biosynthesis</keyword>
<dbReference type="GO" id="GO:0000009">
    <property type="term" value="F:alpha-1,6-mannosyltransferase activity"/>
    <property type="evidence" value="ECO:0007669"/>
    <property type="project" value="InterPro"/>
</dbReference>
<comment type="similarity">
    <text evidence="3 11">Belongs to the PIGV family.</text>
</comment>
<dbReference type="InterPro" id="IPR007315">
    <property type="entry name" value="PIG-V/Gpi18"/>
</dbReference>
<evidence type="ECO:0000256" key="10">
    <source>
        <dbReference type="ARBA" id="ARBA00023136"/>
    </source>
</evidence>
<proteinExistence type="inferred from homology"/>
<keyword evidence="13" id="KW-1185">Reference proteome</keyword>
<dbReference type="AlphaFoldDB" id="A7S368"/>
<evidence type="ECO:0000256" key="5">
    <source>
        <dbReference type="ARBA" id="ARBA00022676"/>
    </source>
</evidence>
<evidence type="ECO:0000313" key="12">
    <source>
        <dbReference type="EMBL" id="EDO41799.1"/>
    </source>
</evidence>
<dbReference type="PhylomeDB" id="A7S368"/>
<comment type="subcellular location">
    <subcellularLocation>
        <location evidence="1 11">Endoplasmic reticulum membrane</location>
        <topology evidence="1 11">Multi-pass membrane protein</topology>
    </subcellularLocation>
</comment>
<dbReference type="InParanoid" id="A7S368"/>
<keyword evidence="6 11" id="KW-0808">Transferase</keyword>
<name>A7S368_NEMVE</name>
<evidence type="ECO:0000256" key="6">
    <source>
        <dbReference type="ARBA" id="ARBA00022679"/>
    </source>
</evidence>
<dbReference type="HOGENOM" id="CLU_085850_0_0_1"/>